<dbReference type="EMBL" id="JACHIN010000012">
    <property type="protein sequence ID" value="MBB5081962.1"/>
    <property type="molecule type" value="Genomic_DNA"/>
</dbReference>
<dbReference type="GO" id="GO:0022857">
    <property type="term" value="F:transmembrane transporter activity"/>
    <property type="evidence" value="ECO:0007669"/>
    <property type="project" value="InterPro"/>
</dbReference>
<evidence type="ECO:0000256" key="5">
    <source>
        <dbReference type="ARBA" id="ARBA00023136"/>
    </source>
</evidence>
<protein>
    <submittedName>
        <fullName evidence="8">Putative MFS family arabinose efflux permease</fullName>
    </submittedName>
</protein>
<dbReference type="PROSITE" id="PS50850">
    <property type="entry name" value="MFS"/>
    <property type="match status" value="1"/>
</dbReference>
<gene>
    <name evidence="8" type="ORF">HNR40_007457</name>
</gene>
<dbReference type="AlphaFoldDB" id="A0A7W8A973"/>
<keyword evidence="4 6" id="KW-1133">Transmembrane helix</keyword>
<feature type="domain" description="Major facilitator superfamily (MFS) profile" evidence="7">
    <location>
        <begin position="16"/>
        <end position="418"/>
    </location>
</feature>
<comment type="subcellular location">
    <subcellularLocation>
        <location evidence="1">Cell membrane</location>
        <topology evidence="1">Multi-pass membrane protein</topology>
    </subcellularLocation>
</comment>
<name>A0A7W8A973_9ACTN</name>
<evidence type="ECO:0000256" key="4">
    <source>
        <dbReference type="ARBA" id="ARBA00022989"/>
    </source>
</evidence>
<dbReference type="Proteomes" id="UP000568380">
    <property type="component" value="Unassembled WGS sequence"/>
</dbReference>
<feature type="transmembrane region" description="Helical" evidence="6">
    <location>
        <begin position="393"/>
        <end position="413"/>
    </location>
</feature>
<feature type="transmembrane region" description="Helical" evidence="6">
    <location>
        <begin position="81"/>
        <end position="100"/>
    </location>
</feature>
<accession>A0A7W8A973</accession>
<feature type="transmembrane region" description="Helical" evidence="6">
    <location>
        <begin position="322"/>
        <end position="340"/>
    </location>
</feature>
<dbReference type="InterPro" id="IPR011701">
    <property type="entry name" value="MFS"/>
</dbReference>
<evidence type="ECO:0000256" key="2">
    <source>
        <dbReference type="ARBA" id="ARBA00022448"/>
    </source>
</evidence>
<keyword evidence="3 6" id="KW-0812">Transmembrane</keyword>
<evidence type="ECO:0000313" key="9">
    <source>
        <dbReference type="Proteomes" id="UP000568380"/>
    </source>
</evidence>
<feature type="transmembrane region" description="Helical" evidence="6">
    <location>
        <begin position="168"/>
        <end position="191"/>
    </location>
</feature>
<dbReference type="PANTHER" id="PTHR23505">
    <property type="entry name" value="SPINSTER"/>
    <property type="match status" value="1"/>
</dbReference>
<keyword evidence="9" id="KW-1185">Reference proteome</keyword>
<evidence type="ECO:0000256" key="6">
    <source>
        <dbReference type="SAM" id="Phobius"/>
    </source>
</evidence>
<dbReference type="PANTHER" id="PTHR23505:SF52">
    <property type="entry name" value="MAJOR FACILITATOR SUPERFAMILY PROTEIN"/>
    <property type="match status" value="1"/>
</dbReference>
<reference evidence="8 9" key="1">
    <citation type="submission" date="2020-08" db="EMBL/GenBank/DDBJ databases">
        <title>Genomic Encyclopedia of Type Strains, Phase IV (KMG-IV): sequencing the most valuable type-strain genomes for metagenomic binning, comparative biology and taxonomic classification.</title>
        <authorList>
            <person name="Goeker M."/>
        </authorList>
    </citation>
    <scope>NUCLEOTIDE SEQUENCE [LARGE SCALE GENOMIC DNA]</scope>
    <source>
        <strain evidence="8 9">DSM 45385</strain>
    </source>
</reference>
<dbReference type="InterPro" id="IPR036259">
    <property type="entry name" value="MFS_trans_sf"/>
</dbReference>
<dbReference type="InterPro" id="IPR044770">
    <property type="entry name" value="MFS_spinster-like"/>
</dbReference>
<feature type="transmembrane region" description="Helical" evidence="6">
    <location>
        <begin position="20"/>
        <end position="41"/>
    </location>
</feature>
<dbReference type="Gene3D" id="1.20.1250.20">
    <property type="entry name" value="MFS general substrate transporter like domains"/>
    <property type="match status" value="2"/>
</dbReference>
<dbReference type="SUPFAM" id="SSF103473">
    <property type="entry name" value="MFS general substrate transporter"/>
    <property type="match status" value="1"/>
</dbReference>
<comment type="caution">
    <text evidence="8">The sequence shown here is derived from an EMBL/GenBank/DDBJ whole genome shotgun (WGS) entry which is preliminary data.</text>
</comment>
<dbReference type="GO" id="GO:0005886">
    <property type="term" value="C:plasma membrane"/>
    <property type="evidence" value="ECO:0007669"/>
    <property type="project" value="UniProtKB-SubCell"/>
</dbReference>
<keyword evidence="5 6" id="KW-0472">Membrane</keyword>
<proteinExistence type="predicted"/>
<dbReference type="RefSeq" id="WP_184969770.1">
    <property type="nucleotide sequence ID" value="NZ_JACHIN010000012.1"/>
</dbReference>
<feature type="transmembrane region" description="Helical" evidence="6">
    <location>
        <begin position="360"/>
        <end position="381"/>
    </location>
</feature>
<feature type="transmembrane region" description="Helical" evidence="6">
    <location>
        <begin position="267"/>
        <end position="286"/>
    </location>
</feature>
<evidence type="ECO:0000259" key="7">
    <source>
        <dbReference type="PROSITE" id="PS50850"/>
    </source>
</evidence>
<evidence type="ECO:0000256" key="3">
    <source>
        <dbReference type="ARBA" id="ARBA00022692"/>
    </source>
</evidence>
<organism evidence="8 9">
    <name type="scientific">Nonomuraea endophytica</name>
    <dbReference type="NCBI Taxonomy" id="714136"/>
    <lineage>
        <taxon>Bacteria</taxon>
        <taxon>Bacillati</taxon>
        <taxon>Actinomycetota</taxon>
        <taxon>Actinomycetes</taxon>
        <taxon>Streptosporangiales</taxon>
        <taxon>Streptosporangiaceae</taxon>
        <taxon>Nonomuraea</taxon>
    </lineage>
</organism>
<keyword evidence="2" id="KW-0813">Transport</keyword>
<feature type="transmembrane region" description="Helical" evidence="6">
    <location>
        <begin position="53"/>
        <end position="74"/>
    </location>
</feature>
<feature type="transmembrane region" description="Helical" evidence="6">
    <location>
        <begin position="140"/>
        <end position="162"/>
    </location>
</feature>
<feature type="transmembrane region" description="Helical" evidence="6">
    <location>
        <begin position="298"/>
        <end position="316"/>
    </location>
</feature>
<feature type="transmembrane region" description="Helical" evidence="6">
    <location>
        <begin position="231"/>
        <end position="255"/>
    </location>
</feature>
<evidence type="ECO:0000313" key="8">
    <source>
        <dbReference type="EMBL" id="MBB5081962.1"/>
    </source>
</evidence>
<sequence length="434" mass="46924">MSTISPVPKVEGRWRSLSSFGVALVMDGVEGGVVTTLFPMIRSALGLSLSSLGLLTGIGRFIGVIFGPFWVWVARRWSRKGVLVLFTGFWGVWAFAAGLSQNFTQLVIFTTIMAAGNAGGTPLIMEIISDLFDDGARGRAIGVLYGLNALGVGVLTPALAVLSEVENGWRIGFFIAGGVSVLSGVLIQLFFTDPGLGATEPLMSALTAEQRNENAKLTWAKAASILRVPTFLIIMGYRVLCGHLVVLAFLVVFLVDVYGFSTLKASSVVPVYALGYFAGTILGGFLTDSLHRRWPRTGRIGLFQGSVFTIALVGYFATQLDWSLPLIMVFFALLAVFQGMQGPVNRPIVMSVMLPELRGAAFAIWLSIFEALVAGVYLLAFGYFGDAYGLRVVFLWMVVITTVLNGIFLTLLYRPYLRDSQKVQDVLAARAGVR</sequence>
<dbReference type="InterPro" id="IPR020846">
    <property type="entry name" value="MFS_dom"/>
</dbReference>
<dbReference type="Pfam" id="PF07690">
    <property type="entry name" value="MFS_1"/>
    <property type="match status" value="1"/>
</dbReference>
<evidence type="ECO:0000256" key="1">
    <source>
        <dbReference type="ARBA" id="ARBA00004651"/>
    </source>
</evidence>